<dbReference type="Pfam" id="PF03837">
    <property type="entry name" value="RecT"/>
    <property type="match status" value="1"/>
</dbReference>
<evidence type="ECO:0000256" key="1">
    <source>
        <dbReference type="SAM" id="MobiDB-lite"/>
    </source>
</evidence>
<dbReference type="GO" id="GO:0003677">
    <property type="term" value="F:DNA binding"/>
    <property type="evidence" value="ECO:0007669"/>
    <property type="project" value="InterPro"/>
</dbReference>
<reference evidence="2 3" key="1">
    <citation type="submission" date="2020-07" db="EMBL/GenBank/DDBJ databases">
        <title>Endozoicomonas sp. nov., isolated from sediment.</title>
        <authorList>
            <person name="Gu T."/>
        </authorList>
    </citation>
    <scope>NUCLEOTIDE SEQUENCE [LARGE SCALE GENOMIC DNA]</scope>
    <source>
        <strain evidence="2 3">SM1973</strain>
    </source>
</reference>
<dbReference type="InterPro" id="IPR018330">
    <property type="entry name" value="RecT_fam"/>
</dbReference>
<dbReference type="NCBIfam" id="TIGR00616">
    <property type="entry name" value="rect"/>
    <property type="match status" value="1"/>
</dbReference>
<organism evidence="2 3">
    <name type="scientific">Spartinivicinus marinus</name>
    <dbReference type="NCBI Taxonomy" id="2994442"/>
    <lineage>
        <taxon>Bacteria</taxon>
        <taxon>Pseudomonadati</taxon>
        <taxon>Pseudomonadota</taxon>
        <taxon>Gammaproteobacteria</taxon>
        <taxon>Oceanospirillales</taxon>
        <taxon>Zooshikellaceae</taxon>
        <taxon>Spartinivicinus</taxon>
    </lineage>
</organism>
<evidence type="ECO:0000313" key="2">
    <source>
        <dbReference type="EMBL" id="NYZ68965.1"/>
    </source>
</evidence>
<sequence length="288" mass="32609">MSRSQQITQALNQQPLTQVNNKKPLPTTIDGMLKDKRFLNQIQAALPKHMTPERMSRIALTEIRKNKMLGECDPLSLFGAIVQSAQLGLEVGSGLGHSYLIPFRNRRANRVDVQFIVGYRGMIDLARRSGQIISLQAHAVYEGDEFDFAYGLEERLHHIPTSDTLNRGSMLGVYALAKLKDGGHQIEVMWKPEVDEVRRQSKAADSGPWKTHYEEMAKKTVIRRLFKYLPVSVEMQKAVTLEEQAHSGESQDHKSLFDDANVFEGEYSEEPENKKELVDTETGEVIQS</sequence>
<keyword evidence="3" id="KW-1185">Reference proteome</keyword>
<dbReference type="RefSeq" id="WP_180570966.1">
    <property type="nucleotide sequence ID" value="NZ_JACCKB010000056.1"/>
</dbReference>
<name>A0A853IIP3_9GAMM</name>
<dbReference type="InterPro" id="IPR004590">
    <property type="entry name" value="ssDNA_annealing_RecT"/>
</dbReference>
<evidence type="ECO:0000313" key="3">
    <source>
        <dbReference type="Proteomes" id="UP000569732"/>
    </source>
</evidence>
<dbReference type="Proteomes" id="UP000569732">
    <property type="component" value="Unassembled WGS sequence"/>
</dbReference>
<gene>
    <name evidence="2" type="primary">recT</name>
    <name evidence="2" type="ORF">H0A36_23375</name>
</gene>
<feature type="region of interest" description="Disordered" evidence="1">
    <location>
        <begin position="243"/>
        <end position="288"/>
    </location>
</feature>
<comment type="caution">
    <text evidence="2">The sequence shown here is derived from an EMBL/GenBank/DDBJ whole genome shotgun (WGS) entry which is preliminary data.</text>
</comment>
<accession>A0A853IIP3</accession>
<protein>
    <submittedName>
        <fullName evidence="2">Recombination protein RecT</fullName>
    </submittedName>
</protein>
<dbReference type="GO" id="GO:0006259">
    <property type="term" value="P:DNA metabolic process"/>
    <property type="evidence" value="ECO:0007669"/>
    <property type="project" value="InterPro"/>
</dbReference>
<proteinExistence type="predicted"/>
<dbReference type="NCBIfam" id="NF007351">
    <property type="entry name" value="PRK09846.1"/>
    <property type="match status" value="1"/>
</dbReference>
<dbReference type="AlphaFoldDB" id="A0A853IIP3"/>
<dbReference type="EMBL" id="JACCKB010000056">
    <property type="protein sequence ID" value="NYZ68965.1"/>
    <property type="molecule type" value="Genomic_DNA"/>
</dbReference>
<feature type="compositionally biased region" description="Basic and acidic residues" evidence="1">
    <location>
        <begin position="243"/>
        <end position="257"/>
    </location>
</feature>